<evidence type="ECO:0000256" key="3">
    <source>
        <dbReference type="ARBA" id="ARBA00022448"/>
    </source>
</evidence>
<evidence type="ECO:0000256" key="1">
    <source>
        <dbReference type="ARBA" id="ARBA00004651"/>
    </source>
</evidence>
<feature type="transmembrane region" description="Helical" evidence="8">
    <location>
        <begin position="68"/>
        <end position="89"/>
    </location>
</feature>
<evidence type="ECO:0000256" key="2">
    <source>
        <dbReference type="ARBA" id="ARBA00010145"/>
    </source>
</evidence>
<evidence type="ECO:0000313" key="10">
    <source>
        <dbReference type="Proteomes" id="UP001470230"/>
    </source>
</evidence>
<name>A0ABR2HM88_9EUKA</name>
<evidence type="ECO:0000256" key="5">
    <source>
        <dbReference type="ARBA" id="ARBA00022692"/>
    </source>
</evidence>
<evidence type="ECO:0000256" key="7">
    <source>
        <dbReference type="ARBA" id="ARBA00023136"/>
    </source>
</evidence>
<keyword evidence="10" id="KW-1185">Reference proteome</keyword>
<evidence type="ECO:0000256" key="8">
    <source>
        <dbReference type="SAM" id="Phobius"/>
    </source>
</evidence>
<evidence type="ECO:0000313" key="9">
    <source>
        <dbReference type="EMBL" id="KAK8849265.1"/>
    </source>
</evidence>
<keyword evidence="5 8" id="KW-0812">Transmembrane</keyword>
<feature type="transmembrane region" description="Helical" evidence="8">
    <location>
        <begin position="211"/>
        <end position="232"/>
    </location>
</feature>
<gene>
    <name evidence="9" type="ORF">M9Y10_018633</name>
</gene>
<sequence>MTNFSNVIQVGISMLLIVILGYVLTKFHVVSYKSNDTINKFSAKICFFALTFRSLAGKDIREMNFMPFAISAIVVVIGYIISIPIIFIAKKEKFGTYIATTFPTVYINFVISGIPIFLALWDESESTMISIIFLSNDLVASPIFYILSDINQIMNENKKLISEGKPKKKFSIKTIIHILFSLTQNMFLVGNVFGLIYAATAWGVCTFLREIMKLIGDCVLAFSLFCVGAFLSQHSLVSCHWSQFLFAMISKLVIIPFITTLLCLAFKLPPRLARQCIILTGQPTAAACFAVTDRAKLGTGVSSTMIFWSTFGFIPLLVLWIFVLDKLNLFVDN</sequence>
<protein>
    <submittedName>
        <fullName evidence="9">Intracellular auxin transport</fullName>
    </submittedName>
</protein>
<dbReference type="Pfam" id="PF03547">
    <property type="entry name" value="Mem_trans"/>
    <property type="match status" value="1"/>
</dbReference>
<dbReference type="PANTHER" id="PTHR36838">
    <property type="entry name" value="AUXIN EFFLUX CARRIER FAMILY PROTEIN"/>
    <property type="match status" value="1"/>
</dbReference>
<evidence type="ECO:0000256" key="6">
    <source>
        <dbReference type="ARBA" id="ARBA00022989"/>
    </source>
</evidence>
<evidence type="ECO:0000256" key="4">
    <source>
        <dbReference type="ARBA" id="ARBA00022475"/>
    </source>
</evidence>
<organism evidence="9 10">
    <name type="scientific">Tritrichomonas musculus</name>
    <dbReference type="NCBI Taxonomy" id="1915356"/>
    <lineage>
        <taxon>Eukaryota</taxon>
        <taxon>Metamonada</taxon>
        <taxon>Parabasalia</taxon>
        <taxon>Tritrichomonadida</taxon>
        <taxon>Tritrichomonadidae</taxon>
        <taxon>Tritrichomonas</taxon>
    </lineage>
</organism>
<dbReference type="PANTHER" id="PTHR36838:SF3">
    <property type="entry name" value="TRANSPORTER AUXIN EFFLUX CARRIER EC FAMILY"/>
    <property type="match status" value="1"/>
</dbReference>
<dbReference type="Proteomes" id="UP001470230">
    <property type="component" value="Unassembled WGS sequence"/>
</dbReference>
<comment type="similarity">
    <text evidence="2">Belongs to the auxin efflux carrier (TC 2.A.69) family.</text>
</comment>
<proteinExistence type="inferred from homology"/>
<dbReference type="Gene3D" id="1.20.1530.20">
    <property type="match status" value="1"/>
</dbReference>
<feature type="transmembrane region" description="Helical" evidence="8">
    <location>
        <begin position="127"/>
        <end position="147"/>
    </location>
</feature>
<dbReference type="EMBL" id="JAPFFF010000026">
    <property type="protein sequence ID" value="KAK8849265.1"/>
    <property type="molecule type" value="Genomic_DNA"/>
</dbReference>
<reference evidence="9 10" key="1">
    <citation type="submission" date="2024-04" db="EMBL/GenBank/DDBJ databases">
        <title>Tritrichomonas musculus Genome.</title>
        <authorList>
            <person name="Alves-Ferreira E."/>
            <person name="Grigg M."/>
            <person name="Lorenzi H."/>
            <person name="Galac M."/>
        </authorList>
    </citation>
    <scope>NUCLEOTIDE SEQUENCE [LARGE SCALE GENOMIC DNA]</scope>
    <source>
        <strain evidence="9 10">EAF2021</strain>
    </source>
</reference>
<keyword evidence="6 8" id="KW-1133">Transmembrane helix</keyword>
<dbReference type="InterPro" id="IPR038770">
    <property type="entry name" value="Na+/solute_symporter_sf"/>
</dbReference>
<feature type="transmembrane region" description="Helical" evidence="8">
    <location>
        <begin position="6"/>
        <end position="25"/>
    </location>
</feature>
<feature type="transmembrane region" description="Helical" evidence="8">
    <location>
        <begin position="244"/>
        <end position="266"/>
    </location>
</feature>
<keyword evidence="4" id="KW-1003">Cell membrane</keyword>
<keyword evidence="7 8" id="KW-0472">Membrane</keyword>
<comment type="subcellular location">
    <subcellularLocation>
        <location evidence="1">Cell membrane</location>
        <topology evidence="1">Multi-pass membrane protein</topology>
    </subcellularLocation>
</comment>
<comment type="caution">
    <text evidence="9">The sequence shown here is derived from an EMBL/GenBank/DDBJ whole genome shotgun (WGS) entry which is preliminary data.</text>
</comment>
<feature type="transmembrane region" description="Helical" evidence="8">
    <location>
        <begin position="96"/>
        <end position="121"/>
    </location>
</feature>
<accession>A0ABR2HM88</accession>
<keyword evidence="3" id="KW-0813">Transport</keyword>
<feature type="transmembrane region" description="Helical" evidence="8">
    <location>
        <begin position="304"/>
        <end position="323"/>
    </location>
</feature>
<feature type="transmembrane region" description="Helical" evidence="8">
    <location>
        <begin position="175"/>
        <end position="199"/>
    </location>
</feature>
<dbReference type="InterPro" id="IPR004776">
    <property type="entry name" value="Mem_transp_PIN-like"/>
</dbReference>